<dbReference type="AlphaFoldDB" id="A0A1X7SYU8"/>
<dbReference type="KEGG" id="aqu:109590753"/>
<reference evidence="2" key="1">
    <citation type="journal article" date="2010" name="Nature">
        <title>The Amphimedon queenslandica genome and the evolution of animal complexity.</title>
        <authorList>
            <person name="Srivastava M."/>
            <person name="Simakov O."/>
            <person name="Chapman J."/>
            <person name="Fahey B."/>
            <person name="Gauthier M.E."/>
            <person name="Mitros T."/>
            <person name="Richards G.S."/>
            <person name="Conaco C."/>
            <person name="Dacre M."/>
            <person name="Hellsten U."/>
            <person name="Larroux C."/>
            <person name="Putnam N.H."/>
            <person name="Stanke M."/>
            <person name="Adamska M."/>
            <person name="Darling A."/>
            <person name="Degnan S.M."/>
            <person name="Oakley T.H."/>
            <person name="Plachetzki D.C."/>
            <person name="Zhai Y."/>
            <person name="Adamski M."/>
            <person name="Calcino A."/>
            <person name="Cummins S.F."/>
            <person name="Goodstein D.M."/>
            <person name="Harris C."/>
            <person name="Jackson D.J."/>
            <person name="Leys S.P."/>
            <person name="Shu S."/>
            <person name="Woodcroft B.J."/>
            <person name="Vervoort M."/>
            <person name="Kosik K.S."/>
            <person name="Manning G."/>
            <person name="Degnan B.M."/>
            <person name="Rokhsar D.S."/>
        </authorList>
    </citation>
    <scope>NUCLEOTIDE SEQUENCE [LARGE SCALE GENOMIC DNA]</scope>
</reference>
<proteinExistence type="predicted"/>
<protein>
    <submittedName>
        <fullName evidence="1">Uncharacterized protein</fullName>
    </submittedName>
</protein>
<organism evidence="1">
    <name type="scientific">Amphimedon queenslandica</name>
    <name type="common">Sponge</name>
    <dbReference type="NCBI Taxonomy" id="400682"/>
    <lineage>
        <taxon>Eukaryota</taxon>
        <taxon>Metazoa</taxon>
        <taxon>Porifera</taxon>
        <taxon>Demospongiae</taxon>
        <taxon>Heteroscleromorpha</taxon>
        <taxon>Haplosclerida</taxon>
        <taxon>Niphatidae</taxon>
        <taxon>Amphimedon</taxon>
    </lineage>
</organism>
<sequence length="852" mass="99058">MFATDLSVILLECYWERNCWRDIKQQFSDLVESLASYSDYLIDKNKKIKANHRSPTPVRDLPEHMHMKLIEPTEEVATSLQPIDELLKSLAVYQYLSITHLLPLNSLRKNRFLNFMISSGLSSLSMLLIYNPGGGICNLQFLWRLPQESGIDRNVYFERSQSVVERIKPELPVFHSRAMRRAMYDKFGRISPNVKPHILRYFYKELTGDDSASSTTEEAELDKRIQELVDMEDPDILTDLRCHNGNKESQFNVFWDYCERFLNENVSVAVDDRRHGQITHLARAISLRDFRDQVKSLCPENTPIPSLEWLRLQFWPKTAAARSSLHYTGKFKVKFMVQQRQWRHDHPDQHYAAACYRYMREYSITLRDICAFVSLDDKHKVKIGEPNYPVAAAERGKRVIVRSDEVLSVGDHDFTKFSLVPSVIFILNIPEQISDSWYSGSVYVGVKDLIFEPSSPFRHHTELFSVLKQISFDKPVLFVYSDGGPDHRLTYLSVQLSLIALFLNLDLDYLCVGRTAPYHSWRNPVERIMSIINLGLQCVGLARSKMSDEFEKEVSKCSSLTDLRQRLFERKEDVKQSLSPVKSTLHSLFTRLMLHDEAFQVYESASEREISEFWTCLFALDSTIEEGSIFRKETINQHPSICDFLRHCCQASHYTFDILKCGNLECTICKPPRLPRATFNDLKHIPHPTPMDDDHYYPFSEAFNMVTTEEHRPTFKSLKQIKKKHKLHFYATIQHVKNANLMVQCSECNMWRLVFSRYKMSSADRANLELILNENDYSCGAALSDLELPEVYKNVEIRDHDCNDPIERLYYSAKNTPICVYCATEQPFTKENEYPMCDNCSHKPAILVKAGR</sequence>
<dbReference type="InParanoid" id="A0A1X7SYU8"/>
<gene>
    <name evidence="1" type="primary">109590753</name>
</gene>
<dbReference type="eggNOG" id="ENOG502QW0B">
    <property type="taxonomic scope" value="Eukaryota"/>
</dbReference>
<keyword evidence="2" id="KW-1185">Reference proteome</keyword>
<name>A0A1X7SYU8_AMPQE</name>
<reference evidence="1" key="2">
    <citation type="submission" date="2017-05" db="UniProtKB">
        <authorList>
            <consortium name="EnsemblMetazoa"/>
        </authorList>
    </citation>
    <scope>IDENTIFICATION</scope>
</reference>
<dbReference type="EnsemblMetazoa" id="XM_020006631.1">
    <property type="protein sequence ID" value="XP_019862190.1"/>
    <property type="gene ID" value="LOC109590753"/>
</dbReference>
<evidence type="ECO:0000313" key="2">
    <source>
        <dbReference type="Proteomes" id="UP000007879"/>
    </source>
</evidence>
<evidence type="ECO:0000313" key="1">
    <source>
        <dbReference type="EnsemblMetazoa" id="Aqu2.1.07253_001"/>
    </source>
</evidence>
<dbReference type="Proteomes" id="UP000007879">
    <property type="component" value="Unassembled WGS sequence"/>
</dbReference>
<accession>A0A1X7SYU8</accession>
<dbReference type="OrthoDB" id="10003658at2759"/>
<dbReference type="EnsemblMetazoa" id="Aqu2.1.07253_001">
    <property type="protein sequence ID" value="Aqu2.1.07253_001"/>
    <property type="gene ID" value="Aqu2.1.07253"/>
</dbReference>